<organism evidence="1 2">
    <name type="scientific">Aromatoleum bremense</name>
    <dbReference type="NCBI Taxonomy" id="76115"/>
    <lineage>
        <taxon>Bacteria</taxon>
        <taxon>Pseudomonadati</taxon>
        <taxon>Pseudomonadota</taxon>
        <taxon>Betaproteobacteria</taxon>
        <taxon>Rhodocyclales</taxon>
        <taxon>Rhodocyclaceae</taxon>
        <taxon>Aromatoleum</taxon>
    </lineage>
</organism>
<proteinExistence type="predicted"/>
<evidence type="ECO:0000313" key="1">
    <source>
        <dbReference type="EMBL" id="NMG15654.1"/>
    </source>
</evidence>
<name>A0ABX1NUG4_9RHOO</name>
<dbReference type="InterPro" id="IPR014993">
    <property type="entry name" value="DUF1841"/>
</dbReference>
<gene>
    <name evidence="1" type="ORF">GPA24_08880</name>
</gene>
<accession>A0ABX1NUG4</accession>
<evidence type="ECO:0000313" key="2">
    <source>
        <dbReference type="Proteomes" id="UP000633943"/>
    </source>
</evidence>
<dbReference type="RefSeq" id="WP_169202300.1">
    <property type="nucleotide sequence ID" value="NZ_CP059467.1"/>
</dbReference>
<dbReference type="EMBL" id="WTVP01000019">
    <property type="protein sequence ID" value="NMG15654.1"/>
    <property type="molecule type" value="Genomic_DNA"/>
</dbReference>
<keyword evidence="2" id="KW-1185">Reference proteome</keyword>
<dbReference type="Pfam" id="PF08897">
    <property type="entry name" value="DUF1841"/>
    <property type="match status" value="1"/>
</dbReference>
<comment type="caution">
    <text evidence="1">The sequence shown here is derived from an EMBL/GenBank/DDBJ whole genome shotgun (WGS) entry which is preliminary data.</text>
</comment>
<sequence>MFNPSRDQVRSFFIESWRKYQAKEVLTPLEHIASDLVLLHPEYQALLEDPDSLSRDFLPEDGQINPFLHLSFHLAIEEQLSIDQPPGLRAAFEACQRRRGNRHDALHDVLECLGETLFDAQRNDTQPDGPTYVSCVLRRARSNQPA</sequence>
<reference evidence="1 2" key="1">
    <citation type="submission" date="2019-12" db="EMBL/GenBank/DDBJ databases">
        <title>Comparative genomics gives insights into the taxonomy of the Azoarcus-Aromatoleum group and reveals separate origins of nif in the plant-associated Azoarcus and non-plant-associated Aromatoleum sub-groups.</title>
        <authorList>
            <person name="Lafos M."/>
            <person name="Maluk M."/>
            <person name="Batista M."/>
            <person name="Junghare M."/>
            <person name="Carmona M."/>
            <person name="Faoro H."/>
            <person name="Cruz L.M."/>
            <person name="Battistoni F."/>
            <person name="De Souza E."/>
            <person name="Pedrosa F."/>
            <person name="Chen W.-M."/>
            <person name="Poole P.S."/>
            <person name="Dixon R.A."/>
            <person name="James E.K."/>
        </authorList>
    </citation>
    <scope>NUCLEOTIDE SEQUENCE [LARGE SCALE GENOMIC DNA]</scope>
    <source>
        <strain evidence="1 2">PbN1</strain>
    </source>
</reference>
<protein>
    <submittedName>
        <fullName evidence="1">DUF1841 family protein</fullName>
    </submittedName>
</protein>
<dbReference type="Proteomes" id="UP000633943">
    <property type="component" value="Unassembled WGS sequence"/>
</dbReference>